<proteinExistence type="predicted"/>
<evidence type="ECO:0000259" key="1">
    <source>
        <dbReference type="PROSITE" id="PS50011"/>
    </source>
</evidence>
<evidence type="ECO:0000313" key="3">
    <source>
        <dbReference type="Proteomes" id="UP000323142"/>
    </source>
</evidence>
<dbReference type="AlphaFoldDB" id="A0A5B2V9E4"/>
<reference evidence="2 3" key="1">
    <citation type="submission" date="2019-09" db="EMBL/GenBank/DDBJ databases">
        <title>Salinarimonas rosea gen. nov., sp. nov., a new member of the a-2 subgroup of the Proteobacteria.</title>
        <authorList>
            <person name="Liu J."/>
        </authorList>
    </citation>
    <scope>NUCLEOTIDE SEQUENCE [LARGE SCALE GENOMIC DNA]</scope>
    <source>
        <strain evidence="2 3">BN140002</strain>
    </source>
</reference>
<comment type="caution">
    <text evidence="2">The sequence shown here is derived from an EMBL/GenBank/DDBJ whole genome shotgun (WGS) entry which is preliminary data.</text>
</comment>
<organism evidence="2 3">
    <name type="scientific">Salinarimonas soli</name>
    <dbReference type="NCBI Taxonomy" id="1638099"/>
    <lineage>
        <taxon>Bacteria</taxon>
        <taxon>Pseudomonadati</taxon>
        <taxon>Pseudomonadota</taxon>
        <taxon>Alphaproteobacteria</taxon>
        <taxon>Hyphomicrobiales</taxon>
        <taxon>Salinarimonadaceae</taxon>
        <taxon>Salinarimonas</taxon>
    </lineage>
</organism>
<keyword evidence="3" id="KW-1185">Reference proteome</keyword>
<dbReference type="EMBL" id="VUOA01000040">
    <property type="protein sequence ID" value="KAA2234959.1"/>
    <property type="molecule type" value="Genomic_DNA"/>
</dbReference>
<dbReference type="Proteomes" id="UP000323142">
    <property type="component" value="Unassembled WGS sequence"/>
</dbReference>
<protein>
    <submittedName>
        <fullName evidence="2">Serine/threonine protein kinase</fullName>
    </submittedName>
</protein>
<reference evidence="2 3" key="2">
    <citation type="submission" date="2019-09" db="EMBL/GenBank/DDBJ databases">
        <authorList>
            <person name="Jin C."/>
        </authorList>
    </citation>
    <scope>NUCLEOTIDE SEQUENCE [LARGE SCALE GENOMIC DNA]</scope>
    <source>
        <strain evidence="2 3">BN140002</strain>
    </source>
</reference>
<feature type="domain" description="Protein kinase" evidence="1">
    <location>
        <begin position="25"/>
        <end position="318"/>
    </location>
</feature>
<dbReference type="Pfam" id="PF00069">
    <property type="entry name" value="Pkinase"/>
    <property type="match status" value="1"/>
</dbReference>
<dbReference type="OrthoDB" id="9805504at2"/>
<dbReference type="SUPFAM" id="SSF56112">
    <property type="entry name" value="Protein kinase-like (PK-like)"/>
    <property type="match status" value="1"/>
</dbReference>
<accession>A0A5B2V9E4</accession>
<dbReference type="InterPro" id="IPR000719">
    <property type="entry name" value="Prot_kinase_dom"/>
</dbReference>
<sequence>MADGMAVSQLREGTPFRLRASGLAGTVGALIGAGGQGAAYHASIGGKPFVLKWYHPHVLEADTRLPGRIARAVERGSPDPRFLWPIDLVEVSGREGLGHLMALRPPRFRGLRDLIAAPPARIDPPLVVRARTCLSLAESFLHLHAKGLCYQDINFGAVFIEPSSGEICICDNDNVDVNGAPASVYGTKKFMAPEIVRGERMPDAGTDLYSMAVMFFYVLHAWHPLEGRAEYEVALMDAEEEMRLYGTQPRFMFDPADASNGPVAGFHDAIVRRWRSLSEGVRRLFVQAFTAGLRPGPAGRVIETQWRAALARMADSILACPACGYEHALDAEDADPDPRRFACVACGAEVPLPPRLLLGRDAVVLCQGAQLHAHHLDPARPFVYGEPLARVEAHPADPAVTGLRNLTADTWTSRLPDGTGAAVPPGRTIRLVDGLEVDFGRRRGTVAAGQSPTR</sequence>
<keyword evidence="2" id="KW-0808">Transferase</keyword>
<dbReference type="GO" id="GO:0005524">
    <property type="term" value="F:ATP binding"/>
    <property type="evidence" value="ECO:0007669"/>
    <property type="project" value="InterPro"/>
</dbReference>
<name>A0A5B2V9E4_9HYPH</name>
<dbReference type="PROSITE" id="PS50011">
    <property type="entry name" value="PROTEIN_KINASE_DOM"/>
    <property type="match status" value="1"/>
</dbReference>
<gene>
    <name evidence="2" type="ORF">F0L46_21695</name>
</gene>
<dbReference type="InterPro" id="IPR011009">
    <property type="entry name" value="Kinase-like_dom_sf"/>
</dbReference>
<dbReference type="GO" id="GO:0004674">
    <property type="term" value="F:protein serine/threonine kinase activity"/>
    <property type="evidence" value="ECO:0007669"/>
    <property type="project" value="UniProtKB-KW"/>
</dbReference>
<keyword evidence="2" id="KW-0723">Serine/threonine-protein kinase</keyword>
<evidence type="ECO:0000313" key="2">
    <source>
        <dbReference type="EMBL" id="KAA2234959.1"/>
    </source>
</evidence>
<dbReference type="Gene3D" id="1.10.510.10">
    <property type="entry name" value="Transferase(Phosphotransferase) domain 1"/>
    <property type="match status" value="1"/>
</dbReference>
<dbReference type="RefSeq" id="WP_149821507.1">
    <property type="nucleotide sequence ID" value="NZ_VUOA01000040.1"/>
</dbReference>
<keyword evidence="2" id="KW-0418">Kinase</keyword>